<keyword evidence="1" id="KW-0472">Membrane</keyword>
<sequence>MFMRVTIAIFSSSLLFSCVSSGTYDELMKKHEQAVAELSETKILLLKSNNLRRLESQRTDDLENKLGNAESRETRYQRELLDLKRQKAGLENSLYAAHELIERAERVNEDRDRVLRSYLNRLRRLVDGGELDISIADGRLKVRMPSDVLFPSGSATLSSAGRASILQVAQVLANGPSNHFQIEGHTDTDPIARGPFKTNWHLGYGRAMSVLNIFLKAGVPESSISAASFGEHRPRADNDTPQGKQQNRRIEIVMVPDLSVIAEGVDGLSYRER</sequence>
<dbReference type="PROSITE" id="PS51123">
    <property type="entry name" value="OMPA_2"/>
    <property type="match status" value="1"/>
</dbReference>
<dbReference type="RefSeq" id="WP_159455379.1">
    <property type="nucleotide sequence ID" value="NZ_FWZT01000010.1"/>
</dbReference>
<gene>
    <name evidence="5" type="ORF">SAMN06296036_110101</name>
</gene>
<dbReference type="PANTHER" id="PTHR30329">
    <property type="entry name" value="STATOR ELEMENT OF FLAGELLAR MOTOR COMPLEX"/>
    <property type="match status" value="1"/>
</dbReference>
<evidence type="ECO:0000259" key="4">
    <source>
        <dbReference type="PROSITE" id="PS51123"/>
    </source>
</evidence>
<keyword evidence="2" id="KW-0175">Coiled coil</keyword>
<dbReference type="Gene3D" id="3.30.1330.60">
    <property type="entry name" value="OmpA-like domain"/>
    <property type="match status" value="1"/>
</dbReference>
<dbReference type="InterPro" id="IPR036737">
    <property type="entry name" value="OmpA-like_sf"/>
</dbReference>
<evidence type="ECO:0000256" key="3">
    <source>
        <dbReference type="SAM" id="MobiDB-lite"/>
    </source>
</evidence>
<dbReference type="SUPFAM" id="SSF103088">
    <property type="entry name" value="OmpA-like"/>
    <property type="match status" value="1"/>
</dbReference>
<dbReference type="InterPro" id="IPR006665">
    <property type="entry name" value="OmpA-like"/>
</dbReference>
<protein>
    <submittedName>
        <fullName evidence="5">Chemotaxis protein MotB</fullName>
    </submittedName>
</protein>
<proteinExistence type="predicted"/>
<dbReference type="CDD" id="cd07185">
    <property type="entry name" value="OmpA_C-like"/>
    <property type="match status" value="1"/>
</dbReference>
<evidence type="ECO:0000256" key="2">
    <source>
        <dbReference type="SAM" id="Coils"/>
    </source>
</evidence>
<dbReference type="AlphaFoldDB" id="A0A1Y6BXD7"/>
<feature type="region of interest" description="Disordered" evidence="3">
    <location>
        <begin position="227"/>
        <end position="248"/>
    </location>
</feature>
<dbReference type="Proteomes" id="UP000192907">
    <property type="component" value="Unassembled WGS sequence"/>
</dbReference>
<accession>A0A1Y6BXD7</accession>
<dbReference type="EMBL" id="FWZT01000010">
    <property type="protein sequence ID" value="SMF33846.1"/>
    <property type="molecule type" value="Genomic_DNA"/>
</dbReference>
<name>A0A1Y6BXD7_9BACT</name>
<organism evidence="5 6">
    <name type="scientific">Pseudobacteriovorax antillogorgiicola</name>
    <dbReference type="NCBI Taxonomy" id="1513793"/>
    <lineage>
        <taxon>Bacteria</taxon>
        <taxon>Pseudomonadati</taxon>
        <taxon>Bdellovibrionota</taxon>
        <taxon>Oligoflexia</taxon>
        <taxon>Oligoflexales</taxon>
        <taxon>Pseudobacteriovoracaceae</taxon>
        <taxon>Pseudobacteriovorax</taxon>
    </lineage>
</organism>
<dbReference type="PROSITE" id="PS51257">
    <property type="entry name" value="PROKAR_LIPOPROTEIN"/>
    <property type="match status" value="1"/>
</dbReference>
<dbReference type="InterPro" id="IPR050330">
    <property type="entry name" value="Bact_OuterMem_StrucFunc"/>
</dbReference>
<dbReference type="PANTHER" id="PTHR30329:SF21">
    <property type="entry name" value="LIPOPROTEIN YIAD-RELATED"/>
    <property type="match status" value="1"/>
</dbReference>
<dbReference type="STRING" id="1513793.SAMN06296036_110101"/>
<evidence type="ECO:0000313" key="6">
    <source>
        <dbReference type="Proteomes" id="UP000192907"/>
    </source>
</evidence>
<evidence type="ECO:0000256" key="1">
    <source>
        <dbReference type="PROSITE-ProRule" id="PRU00473"/>
    </source>
</evidence>
<dbReference type="Pfam" id="PF00691">
    <property type="entry name" value="OmpA"/>
    <property type="match status" value="1"/>
</dbReference>
<feature type="domain" description="OmpA-like" evidence="4">
    <location>
        <begin position="137"/>
        <end position="258"/>
    </location>
</feature>
<feature type="coiled-coil region" evidence="2">
    <location>
        <begin position="59"/>
        <end position="93"/>
    </location>
</feature>
<reference evidence="6" key="1">
    <citation type="submission" date="2017-04" db="EMBL/GenBank/DDBJ databases">
        <authorList>
            <person name="Varghese N."/>
            <person name="Submissions S."/>
        </authorList>
    </citation>
    <scope>NUCLEOTIDE SEQUENCE [LARGE SCALE GENOMIC DNA]</scope>
    <source>
        <strain evidence="6">RKEM611</strain>
    </source>
</reference>
<keyword evidence="6" id="KW-1185">Reference proteome</keyword>
<dbReference type="GO" id="GO:0016020">
    <property type="term" value="C:membrane"/>
    <property type="evidence" value="ECO:0007669"/>
    <property type="project" value="UniProtKB-UniRule"/>
</dbReference>
<evidence type="ECO:0000313" key="5">
    <source>
        <dbReference type="EMBL" id="SMF33846.1"/>
    </source>
</evidence>